<evidence type="ECO:0000313" key="2">
    <source>
        <dbReference type="Proteomes" id="UP000828048"/>
    </source>
</evidence>
<reference evidence="1 2" key="1">
    <citation type="journal article" date="2021" name="Hortic Res">
        <title>High-quality reference genome and annotation aids understanding of berry development for evergreen blueberry (Vaccinium darrowii).</title>
        <authorList>
            <person name="Yu J."/>
            <person name="Hulse-Kemp A.M."/>
            <person name="Babiker E."/>
            <person name="Staton M."/>
        </authorList>
    </citation>
    <scope>NUCLEOTIDE SEQUENCE [LARGE SCALE GENOMIC DNA]</scope>
    <source>
        <strain evidence="2">cv. NJ 8807/NJ 8810</strain>
        <tissue evidence="1">Young leaf</tissue>
    </source>
</reference>
<dbReference type="Proteomes" id="UP000828048">
    <property type="component" value="Chromosome 9"/>
</dbReference>
<keyword evidence="2" id="KW-1185">Reference proteome</keyword>
<proteinExistence type="predicted"/>
<evidence type="ECO:0000313" key="1">
    <source>
        <dbReference type="EMBL" id="KAH7865451.1"/>
    </source>
</evidence>
<sequence length="370" mass="41453">MDASTTTSPIYNLPQDTLHHIFSHLPLKQIILCRSLSKHFYQTLTHPSFTFSLSSTHPLSLLALRRPSSSQPPSNHHHHHPTSLLLAFDPSLNQWLRFPLDFLPFHSPSPVASSQGLLYLWSHSTLIACNPLTQQFKPLPQLGSAWSRHGSVLVSPPNRVLVLSELAALYYSGENNSWVNFSSNLPAKPRSPILIDDTVLALCDVGSPWRSQWKLFSCTLSTLQTSQFWSRLEKHEWGDVFDILKRPRLVKGVGNRVLMIGGLRSSFSLNASCSTILILRLDLDTMEWAEAGRMPGEMFRRGFADSSKFKVFGGGNRVCFSVKRVGGRLALWEYVEEVGKGEWRWVEGVLGCGDGLCRGFAFEARLTAVP</sequence>
<dbReference type="EMBL" id="CM037159">
    <property type="protein sequence ID" value="KAH7865451.1"/>
    <property type="molecule type" value="Genomic_DNA"/>
</dbReference>
<protein>
    <submittedName>
        <fullName evidence="1">Uncharacterized protein</fullName>
    </submittedName>
</protein>
<organism evidence="1 2">
    <name type="scientific">Vaccinium darrowii</name>
    <dbReference type="NCBI Taxonomy" id="229202"/>
    <lineage>
        <taxon>Eukaryota</taxon>
        <taxon>Viridiplantae</taxon>
        <taxon>Streptophyta</taxon>
        <taxon>Embryophyta</taxon>
        <taxon>Tracheophyta</taxon>
        <taxon>Spermatophyta</taxon>
        <taxon>Magnoliopsida</taxon>
        <taxon>eudicotyledons</taxon>
        <taxon>Gunneridae</taxon>
        <taxon>Pentapetalae</taxon>
        <taxon>asterids</taxon>
        <taxon>Ericales</taxon>
        <taxon>Ericaceae</taxon>
        <taxon>Vaccinioideae</taxon>
        <taxon>Vaccinieae</taxon>
        <taxon>Vaccinium</taxon>
    </lineage>
</organism>
<gene>
    <name evidence="1" type="ORF">Vadar_006886</name>
</gene>
<comment type="caution">
    <text evidence="1">The sequence shown here is derived from an EMBL/GenBank/DDBJ whole genome shotgun (WGS) entry which is preliminary data.</text>
</comment>
<name>A0ACB7ZIZ0_9ERIC</name>
<accession>A0ACB7ZIZ0</accession>